<comment type="caution">
    <text evidence="2">The sequence shown here is derived from an EMBL/GenBank/DDBJ whole genome shotgun (WGS) entry which is preliminary data.</text>
</comment>
<accession>A0ABW4TNF8</accession>
<dbReference type="RefSeq" id="WP_343918272.1">
    <property type="nucleotide sequence ID" value="NZ_BAAAJT010000002.1"/>
</dbReference>
<dbReference type="InterPro" id="IPR011044">
    <property type="entry name" value="Quino_amine_DH_bsu"/>
</dbReference>
<organism evidence="2 3">
    <name type="scientific">Nocardioides aestuarii</name>
    <dbReference type="NCBI Taxonomy" id="252231"/>
    <lineage>
        <taxon>Bacteria</taxon>
        <taxon>Bacillati</taxon>
        <taxon>Actinomycetota</taxon>
        <taxon>Actinomycetes</taxon>
        <taxon>Propionibacteriales</taxon>
        <taxon>Nocardioidaceae</taxon>
        <taxon>Nocardioides</taxon>
    </lineage>
</organism>
<dbReference type="EMBL" id="JBHUGD010000003">
    <property type="protein sequence ID" value="MFD1947304.1"/>
    <property type="molecule type" value="Genomic_DNA"/>
</dbReference>
<keyword evidence="1" id="KW-0732">Signal</keyword>
<evidence type="ECO:0000313" key="2">
    <source>
        <dbReference type="EMBL" id="MFD1947304.1"/>
    </source>
</evidence>
<proteinExistence type="predicted"/>
<dbReference type="Proteomes" id="UP001597351">
    <property type="component" value="Unassembled WGS sequence"/>
</dbReference>
<protein>
    <submittedName>
        <fullName evidence="2">Uncharacterized protein</fullName>
    </submittedName>
</protein>
<keyword evidence="3" id="KW-1185">Reference proteome</keyword>
<gene>
    <name evidence="2" type="ORF">ACFSDE_10920</name>
</gene>
<name>A0ABW4TNF8_9ACTN</name>
<feature type="chain" id="PRO_5045694025" evidence="1">
    <location>
        <begin position="38"/>
        <end position="336"/>
    </location>
</feature>
<reference evidence="3" key="1">
    <citation type="journal article" date="2019" name="Int. J. Syst. Evol. Microbiol.">
        <title>The Global Catalogue of Microorganisms (GCM) 10K type strain sequencing project: providing services to taxonomists for standard genome sequencing and annotation.</title>
        <authorList>
            <consortium name="The Broad Institute Genomics Platform"/>
            <consortium name="The Broad Institute Genome Sequencing Center for Infectious Disease"/>
            <person name="Wu L."/>
            <person name="Ma J."/>
        </authorList>
    </citation>
    <scope>NUCLEOTIDE SEQUENCE [LARGE SCALE GENOMIC DNA]</scope>
    <source>
        <strain evidence="3">CGMCC 1.12477</strain>
    </source>
</reference>
<evidence type="ECO:0000313" key="3">
    <source>
        <dbReference type="Proteomes" id="UP001597351"/>
    </source>
</evidence>
<dbReference type="SUPFAM" id="SSF50969">
    <property type="entry name" value="YVTN repeat-like/Quinoprotein amine dehydrogenase"/>
    <property type="match status" value="1"/>
</dbReference>
<sequence>MTTSTRTAITTVVRRSVAAFAVAAAAVGAVHAVPADAATTAGTTTIRPGQLDRGAGPAVPVTLGTVILDGDRSVEVDAHQIHLLGSSGDDYVVEVYDGEGARVERVTPDGARTPITQRIKGQLLLSQDGDRLYEAITRGRRDAVVRVRDAATGDLQHKMRFEAPVTVAGADGDTAIVATNRPNATYRWDLAEPRLLTMMAGKAAYDADVRADRYVVGKGRGENFCTQVRSISSPHTTTWRTCRHSVLEIQNDSRRMIAGSAYLDGPISSVTLRAPRGRELHGLRLAHRAIFGTLTWEDADHVLAEVYTNHKVSYVRCDAAGSCERASDVEDNPYGG</sequence>
<feature type="signal peptide" evidence="1">
    <location>
        <begin position="1"/>
        <end position="37"/>
    </location>
</feature>
<evidence type="ECO:0000256" key="1">
    <source>
        <dbReference type="SAM" id="SignalP"/>
    </source>
</evidence>